<evidence type="ECO:0000313" key="1">
    <source>
        <dbReference type="EMBL" id="CEL52233.1"/>
    </source>
</evidence>
<name>A0A0B7F7P1_THACB</name>
<dbReference type="AlphaFoldDB" id="A0A0B7F7P1"/>
<evidence type="ECO:0000313" key="2">
    <source>
        <dbReference type="Proteomes" id="UP000059188"/>
    </source>
</evidence>
<proteinExistence type="predicted"/>
<organism evidence="1 2">
    <name type="scientific">Thanatephorus cucumeris (strain AG1-IB / isolate 7/3/14)</name>
    <name type="common">Lettuce bottom rot fungus</name>
    <name type="synonym">Rhizoctonia solani</name>
    <dbReference type="NCBI Taxonomy" id="1108050"/>
    <lineage>
        <taxon>Eukaryota</taxon>
        <taxon>Fungi</taxon>
        <taxon>Dikarya</taxon>
        <taxon>Basidiomycota</taxon>
        <taxon>Agaricomycotina</taxon>
        <taxon>Agaricomycetes</taxon>
        <taxon>Cantharellales</taxon>
        <taxon>Ceratobasidiaceae</taxon>
        <taxon>Rhizoctonia</taxon>
        <taxon>Rhizoctonia solani AG-1</taxon>
    </lineage>
</organism>
<reference evidence="1 2" key="1">
    <citation type="submission" date="2014-11" db="EMBL/GenBank/DDBJ databases">
        <authorList>
            <person name="Wibberg Daniel"/>
        </authorList>
    </citation>
    <scope>NUCLEOTIDE SEQUENCE [LARGE SCALE GENOMIC DNA]</scope>
    <source>
        <strain evidence="1">Rhizoctonia solani AG1-IB 7/3/14</strain>
    </source>
</reference>
<keyword evidence="2" id="KW-1185">Reference proteome</keyword>
<sequence length="76" mass="8460">MWPYCLIGFSRSLELHESSGTLSGLNVTGTAGWRTEPWYTVRSQCASYVLNNVNPRLKPCLFAVTELSSRIASTPH</sequence>
<dbReference type="Proteomes" id="UP000059188">
    <property type="component" value="Unassembled WGS sequence"/>
</dbReference>
<gene>
    <name evidence="1" type="ORF">RSOLAG1IB_00772</name>
</gene>
<dbReference type="EMBL" id="LN679100">
    <property type="protein sequence ID" value="CEL52233.1"/>
    <property type="molecule type" value="Genomic_DNA"/>
</dbReference>
<accession>A0A0B7F7P1</accession>
<protein>
    <submittedName>
        <fullName evidence="1">Uncharacterized protein</fullName>
    </submittedName>
</protein>